<reference evidence="1" key="1">
    <citation type="journal article" date="2023" name="Mol. Phylogenet. Evol.">
        <title>Genome-scale phylogeny and comparative genomics of the fungal order Sordariales.</title>
        <authorList>
            <person name="Hensen N."/>
            <person name="Bonometti L."/>
            <person name="Westerberg I."/>
            <person name="Brannstrom I.O."/>
            <person name="Guillou S."/>
            <person name="Cros-Aarteil S."/>
            <person name="Calhoun S."/>
            <person name="Haridas S."/>
            <person name="Kuo A."/>
            <person name="Mondo S."/>
            <person name="Pangilinan J."/>
            <person name="Riley R."/>
            <person name="LaButti K."/>
            <person name="Andreopoulos B."/>
            <person name="Lipzen A."/>
            <person name="Chen C."/>
            <person name="Yan M."/>
            <person name="Daum C."/>
            <person name="Ng V."/>
            <person name="Clum A."/>
            <person name="Steindorff A."/>
            <person name="Ohm R.A."/>
            <person name="Martin F."/>
            <person name="Silar P."/>
            <person name="Natvig D.O."/>
            <person name="Lalanne C."/>
            <person name="Gautier V."/>
            <person name="Ament-Velasquez S.L."/>
            <person name="Kruys A."/>
            <person name="Hutchinson M.I."/>
            <person name="Powell A.J."/>
            <person name="Barry K."/>
            <person name="Miller A.N."/>
            <person name="Grigoriev I.V."/>
            <person name="Debuchy R."/>
            <person name="Gladieux P."/>
            <person name="Hiltunen Thoren M."/>
            <person name="Johannesson H."/>
        </authorList>
    </citation>
    <scope>NUCLEOTIDE SEQUENCE</scope>
    <source>
        <strain evidence="1">CBS 315.58</strain>
    </source>
</reference>
<dbReference type="AlphaFoldDB" id="A0AAN6XRE0"/>
<name>A0AAN6XRE0_9PEZI</name>
<evidence type="ECO:0000313" key="1">
    <source>
        <dbReference type="EMBL" id="KAK4205474.1"/>
    </source>
</evidence>
<dbReference type="EMBL" id="MU863876">
    <property type="protein sequence ID" value="KAK4205474.1"/>
    <property type="molecule type" value="Genomic_DNA"/>
</dbReference>
<gene>
    <name evidence="1" type="ORF">QBC40DRAFT_249067</name>
</gene>
<keyword evidence="2" id="KW-1185">Reference proteome</keyword>
<reference evidence="1" key="2">
    <citation type="submission" date="2023-05" db="EMBL/GenBank/DDBJ databases">
        <authorList>
            <consortium name="Lawrence Berkeley National Laboratory"/>
            <person name="Steindorff A."/>
            <person name="Hensen N."/>
            <person name="Bonometti L."/>
            <person name="Westerberg I."/>
            <person name="Brannstrom I.O."/>
            <person name="Guillou S."/>
            <person name="Cros-Aarteil S."/>
            <person name="Calhoun S."/>
            <person name="Haridas S."/>
            <person name="Kuo A."/>
            <person name="Mondo S."/>
            <person name="Pangilinan J."/>
            <person name="Riley R."/>
            <person name="Labutti K."/>
            <person name="Andreopoulos B."/>
            <person name="Lipzen A."/>
            <person name="Chen C."/>
            <person name="Yanf M."/>
            <person name="Daum C."/>
            <person name="Ng V."/>
            <person name="Clum A."/>
            <person name="Ohm R."/>
            <person name="Martin F."/>
            <person name="Silar P."/>
            <person name="Natvig D."/>
            <person name="Lalanne C."/>
            <person name="Gautier V."/>
            <person name="Ament-Velasquez S.L."/>
            <person name="Kruys A."/>
            <person name="Hutchinson M.I."/>
            <person name="Powell A.J."/>
            <person name="Barry K."/>
            <person name="Miller A.N."/>
            <person name="Grigoriev I.V."/>
            <person name="Debuchy R."/>
            <person name="Gladieux P."/>
            <person name="Thoren M.H."/>
            <person name="Johannesson H."/>
        </authorList>
    </citation>
    <scope>NUCLEOTIDE SEQUENCE</scope>
    <source>
        <strain evidence="1">CBS 315.58</strain>
    </source>
</reference>
<proteinExistence type="predicted"/>
<sequence length="66" mass="7448">MAEERKEHVLWLGRKIASSNKWLRYNSSTHEFSVASEYEIKVKVTPMTPVESVKMGELPDAVAIAA</sequence>
<evidence type="ECO:0000313" key="2">
    <source>
        <dbReference type="Proteomes" id="UP001303160"/>
    </source>
</evidence>
<comment type="caution">
    <text evidence="1">The sequence shown here is derived from an EMBL/GenBank/DDBJ whole genome shotgun (WGS) entry which is preliminary data.</text>
</comment>
<organism evidence="1 2">
    <name type="scientific">Triangularia verruculosa</name>
    <dbReference type="NCBI Taxonomy" id="2587418"/>
    <lineage>
        <taxon>Eukaryota</taxon>
        <taxon>Fungi</taxon>
        <taxon>Dikarya</taxon>
        <taxon>Ascomycota</taxon>
        <taxon>Pezizomycotina</taxon>
        <taxon>Sordariomycetes</taxon>
        <taxon>Sordariomycetidae</taxon>
        <taxon>Sordariales</taxon>
        <taxon>Podosporaceae</taxon>
        <taxon>Triangularia</taxon>
    </lineage>
</organism>
<protein>
    <submittedName>
        <fullName evidence="1">Uncharacterized protein</fullName>
    </submittedName>
</protein>
<accession>A0AAN6XRE0</accession>
<dbReference type="Proteomes" id="UP001303160">
    <property type="component" value="Unassembled WGS sequence"/>
</dbReference>